<dbReference type="InterPro" id="IPR011014">
    <property type="entry name" value="MscS_channel_TM-2"/>
</dbReference>
<dbReference type="InterPro" id="IPR045276">
    <property type="entry name" value="YbiO_bact"/>
</dbReference>
<dbReference type="Gene3D" id="2.30.30.60">
    <property type="match status" value="1"/>
</dbReference>
<dbReference type="GO" id="GO:0005886">
    <property type="term" value="C:plasma membrane"/>
    <property type="evidence" value="ECO:0007669"/>
    <property type="project" value="UniProtKB-SubCell"/>
</dbReference>
<evidence type="ECO:0000256" key="6">
    <source>
        <dbReference type="ARBA" id="ARBA00023136"/>
    </source>
</evidence>
<evidence type="ECO:0000256" key="3">
    <source>
        <dbReference type="ARBA" id="ARBA00022475"/>
    </source>
</evidence>
<dbReference type="Gene3D" id="1.10.287.1260">
    <property type="match status" value="1"/>
</dbReference>
<feature type="transmembrane region" description="Helical" evidence="8">
    <location>
        <begin position="516"/>
        <end position="535"/>
    </location>
</feature>
<reference evidence="11 12" key="1">
    <citation type="submission" date="2019-06" db="EMBL/GenBank/DDBJ databases">
        <title>Rhizobium sp. CL12 isolated from roots of soybean.</title>
        <authorList>
            <person name="Wang C."/>
        </authorList>
    </citation>
    <scope>NUCLEOTIDE SEQUENCE [LARGE SCALE GENOMIC DNA]</scope>
    <source>
        <strain evidence="11 12">CL12</strain>
    </source>
</reference>
<protein>
    <submittedName>
        <fullName evidence="11">Mechanosensitive ion channel family protein</fullName>
    </submittedName>
</protein>
<feature type="transmembrane region" description="Helical" evidence="8">
    <location>
        <begin position="484"/>
        <end position="504"/>
    </location>
</feature>
<keyword evidence="3" id="KW-1003">Cell membrane</keyword>
<keyword evidence="12" id="KW-1185">Reference proteome</keyword>
<feature type="transmembrane region" description="Helical" evidence="8">
    <location>
        <begin position="258"/>
        <end position="280"/>
    </location>
</feature>
<dbReference type="InterPro" id="IPR010920">
    <property type="entry name" value="LSM_dom_sf"/>
</dbReference>
<name>A0A504TYL3_9HYPH</name>
<evidence type="ECO:0000313" key="11">
    <source>
        <dbReference type="EMBL" id="TPP06580.1"/>
    </source>
</evidence>
<feature type="transmembrane region" description="Helical" evidence="8">
    <location>
        <begin position="444"/>
        <end position="464"/>
    </location>
</feature>
<gene>
    <name evidence="11" type="ORF">FJQ55_17695</name>
</gene>
<feature type="domain" description="Mechanosensitive ion channel MscS" evidence="9">
    <location>
        <begin position="659"/>
        <end position="724"/>
    </location>
</feature>
<feature type="transmembrane region" description="Helical" evidence="8">
    <location>
        <begin position="292"/>
        <end position="318"/>
    </location>
</feature>
<keyword evidence="5 8" id="KW-1133">Transmembrane helix</keyword>
<proteinExistence type="inferred from homology"/>
<evidence type="ECO:0000256" key="5">
    <source>
        <dbReference type="ARBA" id="ARBA00022989"/>
    </source>
</evidence>
<evidence type="ECO:0000256" key="1">
    <source>
        <dbReference type="ARBA" id="ARBA00004651"/>
    </source>
</evidence>
<dbReference type="GO" id="GO:0008381">
    <property type="term" value="F:mechanosensitive monoatomic ion channel activity"/>
    <property type="evidence" value="ECO:0007669"/>
    <property type="project" value="InterPro"/>
</dbReference>
<evidence type="ECO:0000259" key="10">
    <source>
        <dbReference type="Pfam" id="PF21088"/>
    </source>
</evidence>
<feature type="domain" description="Mechanosensitive ion channel transmembrane helices 2/3" evidence="10">
    <location>
        <begin position="622"/>
        <end position="658"/>
    </location>
</feature>
<dbReference type="Pfam" id="PF00924">
    <property type="entry name" value="MS_channel_2nd"/>
    <property type="match status" value="1"/>
</dbReference>
<feature type="region of interest" description="Disordered" evidence="7">
    <location>
        <begin position="28"/>
        <end position="51"/>
    </location>
</feature>
<evidence type="ECO:0000256" key="7">
    <source>
        <dbReference type="SAM" id="MobiDB-lite"/>
    </source>
</evidence>
<dbReference type="InterPro" id="IPR049142">
    <property type="entry name" value="MS_channel_1st"/>
</dbReference>
<comment type="similarity">
    <text evidence="2">Belongs to the MscS (TC 1.A.23) family.</text>
</comment>
<feature type="region of interest" description="Disordered" evidence="7">
    <location>
        <begin position="182"/>
        <end position="204"/>
    </location>
</feature>
<dbReference type="SUPFAM" id="SSF82861">
    <property type="entry name" value="Mechanosensitive channel protein MscS (YggB), transmembrane region"/>
    <property type="match status" value="1"/>
</dbReference>
<dbReference type="Pfam" id="PF21088">
    <property type="entry name" value="MS_channel_1st"/>
    <property type="match status" value="1"/>
</dbReference>
<feature type="transmembrane region" description="Helical" evidence="8">
    <location>
        <begin position="330"/>
        <end position="353"/>
    </location>
</feature>
<evidence type="ECO:0000313" key="12">
    <source>
        <dbReference type="Proteomes" id="UP000316429"/>
    </source>
</evidence>
<evidence type="ECO:0000256" key="2">
    <source>
        <dbReference type="ARBA" id="ARBA00008017"/>
    </source>
</evidence>
<dbReference type="AlphaFoldDB" id="A0A504TYL3"/>
<organism evidence="11 12">
    <name type="scientific">Rhizobium glycinendophyticum</name>
    <dbReference type="NCBI Taxonomy" id="2589807"/>
    <lineage>
        <taxon>Bacteria</taxon>
        <taxon>Pseudomonadati</taxon>
        <taxon>Pseudomonadota</taxon>
        <taxon>Alphaproteobacteria</taxon>
        <taxon>Hyphomicrobiales</taxon>
        <taxon>Rhizobiaceae</taxon>
        <taxon>Rhizobium/Agrobacterium group</taxon>
        <taxon>Rhizobium</taxon>
    </lineage>
</organism>
<dbReference type="SUPFAM" id="SSF50182">
    <property type="entry name" value="Sm-like ribonucleoproteins"/>
    <property type="match status" value="1"/>
</dbReference>
<dbReference type="SUPFAM" id="SSF82689">
    <property type="entry name" value="Mechanosensitive channel protein MscS (YggB), C-terminal domain"/>
    <property type="match status" value="1"/>
</dbReference>
<keyword evidence="6 8" id="KW-0472">Membrane</keyword>
<dbReference type="Proteomes" id="UP000316429">
    <property type="component" value="Unassembled WGS sequence"/>
</dbReference>
<keyword evidence="4 8" id="KW-0812">Transmembrane</keyword>
<feature type="transmembrane region" description="Helical" evidence="8">
    <location>
        <begin position="555"/>
        <end position="580"/>
    </location>
</feature>
<comment type="subcellular location">
    <subcellularLocation>
        <location evidence="1">Cell membrane</location>
        <topology evidence="1">Multi-pass membrane protein</topology>
    </subcellularLocation>
</comment>
<dbReference type="PANTHER" id="PTHR30460">
    <property type="entry name" value="MODERATE CONDUCTANCE MECHANOSENSITIVE CHANNEL YBIO"/>
    <property type="match status" value="1"/>
</dbReference>
<accession>A0A504TYL3</accession>
<comment type="caution">
    <text evidence="11">The sequence shown here is derived from an EMBL/GenBank/DDBJ whole genome shotgun (WGS) entry which is preliminary data.</text>
</comment>
<dbReference type="Gene3D" id="3.30.70.100">
    <property type="match status" value="1"/>
</dbReference>
<sequence>MMLAAIKTVADPDTIGLTLGFDPHAAAETPSRDHSHNLSPLSSSRSGVNRAWNSDSCSPVSNFANDKFVAPETTWQALCFSLNLMHHVPWQRSLFQPGAFIGMSFFLRAAKTAQSLAAVCQRIAVATGLCFIFASSVLAQTPAPSPVTIIVKPGQAALDIDAAIKAAEQAGRQVILQVETDPQAAGSTNAPPTQSTPANPAPPTTPVVAMDGMWMFGDLITSFQLGIQRAIDGFTGLPAAFQSSWQILKAEEQGPSRAGLAALLSSLAGLITAYLLRMALARLSRRFHPKHAFYIASLRLVFDAIAILTFVAVSYLVLQQIAVTRTFTRQVAGAFIAIFTGGLIYAAAGRFLFKSNGDARPPLLDIARPHWHFRMLLAYGLLNSFIANSVRLADVRMVDTEAADSWLFLTVSILTILKLWWFIAGRRDIANVFTGKEGGHIRRVVGNLLADFYIVSAILIWFVGLLVAGTAQNTVWAKAAGTTQFLMIMIPVLDRAIVTLLSTMAKKREEQHGRDFIGIVLRSLGTPLAGAVWLLGLHTVVQLWQPLTMGASSLITVWMIWLERLAFALIVSWTICSFLLRYFDAVAPTNAPVIPGQEDEVKVETSRISTILPVVRNLILGAVVAIAGLVIVSTAGVDVAPLLAGFGVLGLALSFGSQTLVKDVVSGIFFLAEDAFRIGEYIDTGKLVGTVEQISLRSVRLRHHNGPIHTVPFGQISSVTNFSRDWGTIKFELRFERDADLEVIRKIAKKVGLSLLDHPEFGDTFLVPVKMQGIHDVNETSMVVRFKFTARPGKPSFIKREAMKLLMAAFKEAGLPLASNAVVVRSGSGHMTEAGGAAATVIPLQTTG</sequence>
<feature type="compositionally biased region" description="Low complexity" evidence="7">
    <location>
        <begin position="37"/>
        <end position="46"/>
    </location>
</feature>
<feature type="transmembrane region" description="Helical" evidence="8">
    <location>
        <begin position="617"/>
        <end position="636"/>
    </location>
</feature>
<feature type="transmembrane region" description="Helical" evidence="8">
    <location>
        <begin position="405"/>
        <end position="423"/>
    </location>
</feature>
<evidence type="ECO:0000256" key="8">
    <source>
        <dbReference type="SAM" id="Phobius"/>
    </source>
</evidence>
<evidence type="ECO:0000259" key="9">
    <source>
        <dbReference type="Pfam" id="PF00924"/>
    </source>
</evidence>
<dbReference type="InterPro" id="IPR023408">
    <property type="entry name" value="MscS_beta-dom_sf"/>
</dbReference>
<feature type="compositionally biased region" description="Low complexity" evidence="7">
    <location>
        <begin position="187"/>
        <end position="198"/>
    </location>
</feature>
<dbReference type="InterPro" id="IPR011066">
    <property type="entry name" value="MscS_channel_C_sf"/>
</dbReference>
<evidence type="ECO:0000256" key="4">
    <source>
        <dbReference type="ARBA" id="ARBA00022692"/>
    </source>
</evidence>
<dbReference type="PANTHER" id="PTHR30460:SF0">
    <property type="entry name" value="MODERATE CONDUCTANCE MECHANOSENSITIVE CHANNEL YBIO"/>
    <property type="match status" value="1"/>
</dbReference>
<dbReference type="EMBL" id="VFYP01000003">
    <property type="protein sequence ID" value="TPP06580.1"/>
    <property type="molecule type" value="Genomic_DNA"/>
</dbReference>
<dbReference type="InterPro" id="IPR006685">
    <property type="entry name" value="MscS_channel_2nd"/>
</dbReference>